<accession>A0ABS2MTQ3</accession>
<organism evidence="2 3">
    <name type="scientific">Fusibacter tunisiensis</name>
    <dbReference type="NCBI Taxonomy" id="1008308"/>
    <lineage>
        <taxon>Bacteria</taxon>
        <taxon>Bacillati</taxon>
        <taxon>Bacillota</taxon>
        <taxon>Clostridia</taxon>
        <taxon>Eubacteriales</taxon>
        <taxon>Eubacteriales Family XII. Incertae Sedis</taxon>
        <taxon>Fusibacter</taxon>
    </lineage>
</organism>
<feature type="domain" description="Helix-turn-helix" evidence="1">
    <location>
        <begin position="8"/>
        <end position="54"/>
    </location>
</feature>
<reference evidence="2 3" key="1">
    <citation type="submission" date="2021-01" db="EMBL/GenBank/DDBJ databases">
        <title>Genomic Encyclopedia of Type Strains, Phase IV (KMG-IV): sequencing the most valuable type-strain genomes for metagenomic binning, comparative biology and taxonomic classification.</title>
        <authorList>
            <person name="Goeker M."/>
        </authorList>
    </citation>
    <scope>NUCLEOTIDE SEQUENCE [LARGE SCALE GENOMIC DNA]</scope>
    <source>
        <strain evidence="2 3">DSM 24436</strain>
    </source>
</reference>
<evidence type="ECO:0000259" key="1">
    <source>
        <dbReference type="Pfam" id="PF12728"/>
    </source>
</evidence>
<evidence type="ECO:0000313" key="2">
    <source>
        <dbReference type="EMBL" id="MBM7562730.1"/>
    </source>
</evidence>
<comment type="caution">
    <text evidence="2">The sequence shown here is derived from an EMBL/GenBank/DDBJ whole genome shotgun (WGS) entry which is preliminary data.</text>
</comment>
<keyword evidence="3" id="KW-1185">Reference proteome</keyword>
<sequence length="71" mass="8143">MYDTTQIYTVTEVSKILKCNRNYVYKLISTGLLPALKLGTLKVRKSDLDKFLSKYVGYDITDPENIKPLNP</sequence>
<name>A0ABS2MTQ3_9FIRM</name>
<dbReference type="Pfam" id="PF12728">
    <property type="entry name" value="HTH_17"/>
    <property type="match status" value="1"/>
</dbReference>
<dbReference type="InterPro" id="IPR041657">
    <property type="entry name" value="HTH_17"/>
</dbReference>
<proteinExistence type="predicted"/>
<dbReference type="InterPro" id="IPR010093">
    <property type="entry name" value="SinI_DNA-bd"/>
</dbReference>
<evidence type="ECO:0000313" key="3">
    <source>
        <dbReference type="Proteomes" id="UP000767854"/>
    </source>
</evidence>
<dbReference type="NCBIfam" id="TIGR01764">
    <property type="entry name" value="excise"/>
    <property type="match status" value="1"/>
</dbReference>
<dbReference type="RefSeq" id="WP_204665174.1">
    <property type="nucleotide sequence ID" value="NZ_JAFBDT010000028.1"/>
</dbReference>
<dbReference type="EMBL" id="JAFBDT010000028">
    <property type="protein sequence ID" value="MBM7562730.1"/>
    <property type="molecule type" value="Genomic_DNA"/>
</dbReference>
<protein>
    <submittedName>
        <fullName evidence="2">Excisionase family DNA binding protein</fullName>
    </submittedName>
</protein>
<gene>
    <name evidence="2" type="ORF">JOC49_002291</name>
</gene>
<dbReference type="Proteomes" id="UP000767854">
    <property type="component" value="Unassembled WGS sequence"/>
</dbReference>